<feature type="region of interest" description="Disordered" evidence="1">
    <location>
        <begin position="1"/>
        <end position="39"/>
    </location>
</feature>
<keyword evidence="3" id="KW-1185">Reference proteome</keyword>
<gene>
    <name evidence="2" type="ORF">ZIOFF_017403</name>
</gene>
<dbReference type="Proteomes" id="UP000734854">
    <property type="component" value="Unassembled WGS sequence"/>
</dbReference>
<proteinExistence type="predicted"/>
<sequence>MESKRRRKNKMDQKRRTFRASNTATDAKTRRPADQSPVYEKLEKFPEGLRSGLRRELWVFLGSWYLIEYGRENGGTVDAGTLTEMKEVSVKARFSLVGIDVAIRLPRRPALSLLSRLQLRRVSSTATLSELTIAIANGAVDAAR</sequence>
<dbReference type="EMBL" id="JACMSC010000005">
    <property type="protein sequence ID" value="KAG6520354.1"/>
    <property type="molecule type" value="Genomic_DNA"/>
</dbReference>
<protein>
    <submittedName>
        <fullName evidence="2">Uncharacterized protein</fullName>
    </submittedName>
</protein>
<dbReference type="AlphaFoldDB" id="A0A8J5H705"/>
<evidence type="ECO:0000313" key="3">
    <source>
        <dbReference type="Proteomes" id="UP000734854"/>
    </source>
</evidence>
<reference evidence="2 3" key="1">
    <citation type="submission" date="2020-08" db="EMBL/GenBank/DDBJ databases">
        <title>Plant Genome Project.</title>
        <authorList>
            <person name="Zhang R.-G."/>
        </authorList>
    </citation>
    <scope>NUCLEOTIDE SEQUENCE [LARGE SCALE GENOMIC DNA]</scope>
    <source>
        <tissue evidence="2">Rhizome</tissue>
    </source>
</reference>
<comment type="caution">
    <text evidence="2">The sequence shown here is derived from an EMBL/GenBank/DDBJ whole genome shotgun (WGS) entry which is preliminary data.</text>
</comment>
<evidence type="ECO:0000256" key="1">
    <source>
        <dbReference type="SAM" id="MobiDB-lite"/>
    </source>
</evidence>
<organism evidence="2 3">
    <name type="scientific">Zingiber officinale</name>
    <name type="common">Ginger</name>
    <name type="synonym">Amomum zingiber</name>
    <dbReference type="NCBI Taxonomy" id="94328"/>
    <lineage>
        <taxon>Eukaryota</taxon>
        <taxon>Viridiplantae</taxon>
        <taxon>Streptophyta</taxon>
        <taxon>Embryophyta</taxon>
        <taxon>Tracheophyta</taxon>
        <taxon>Spermatophyta</taxon>
        <taxon>Magnoliopsida</taxon>
        <taxon>Liliopsida</taxon>
        <taxon>Zingiberales</taxon>
        <taxon>Zingiberaceae</taxon>
        <taxon>Zingiber</taxon>
    </lineage>
</organism>
<accession>A0A8J5H705</accession>
<name>A0A8J5H705_ZINOF</name>
<evidence type="ECO:0000313" key="2">
    <source>
        <dbReference type="EMBL" id="KAG6520354.1"/>
    </source>
</evidence>